<dbReference type="PROSITE" id="PS00018">
    <property type="entry name" value="EF_HAND_1"/>
    <property type="match status" value="1"/>
</dbReference>
<dbReference type="Proteomes" id="UP000187209">
    <property type="component" value="Unassembled WGS sequence"/>
</dbReference>
<dbReference type="GO" id="GO:0005737">
    <property type="term" value="C:cytoplasm"/>
    <property type="evidence" value="ECO:0007669"/>
    <property type="project" value="UniProtKB-ARBA"/>
</dbReference>
<dbReference type="PANTHER" id="PTHR34894:SF5">
    <property type="entry name" value="EF-HAND DOMAIN-CONTAINING PROTEIN"/>
    <property type="match status" value="1"/>
</dbReference>
<reference evidence="5 6" key="1">
    <citation type="submission" date="2016-11" db="EMBL/GenBank/DDBJ databases">
        <title>The macronuclear genome of Stentor coeruleus: a giant cell with tiny introns.</title>
        <authorList>
            <person name="Slabodnick M."/>
            <person name="Ruby J.G."/>
            <person name="Reiff S.B."/>
            <person name="Swart E.C."/>
            <person name="Gosai S."/>
            <person name="Prabakaran S."/>
            <person name="Witkowska E."/>
            <person name="Larue G.E."/>
            <person name="Fisher S."/>
            <person name="Freeman R.M."/>
            <person name="Gunawardena J."/>
            <person name="Chu W."/>
            <person name="Stover N.A."/>
            <person name="Gregory B.D."/>
            <person name="Nowacki M."/>
            <person name="Derisi J."/>
            <person name="Roy S.W."/>
            <person name="Marshall W.F."/>
            <person name="Sood P."/>
        </authorList>
    </citation>
    <scope>NUCLEOTIDE SEQUENCE [LARGE SCALE GENOMIC DNA]</scope>
    <source>
        <strain evidence="5">WM001</strain>
    </source>
</reference>
<sequence>MYETFHSNISRSSLTRKKKDGRIKNSLTLPDLPPASSLKLSENKTVKTRVFSELDTIKNKPFRSFLGSSHNSSNNIKNSKRQNILETKDSLKNDQSSLLTTLGVLNNSSARTLPKDLNSLKEILSQSKSMDKLALGSPATRADTTELANWLDSMLKIALAENNNDIEGLFESAMVIYEVCFHEIVRQVSVQCVERGDLINRVWKAYLGILEKALKISKAVQNYKVDEFNQEKKNLQNRFVLEKEEISKENERLKLEIGKLNRIVKNREDEALHMAKKEVRITEKMQILQKYYEDCKRNLLYLQEDNRIMKAKLLNSSVEFIENSKGVIEPRLVNMQKIKRKNEAEIKNLLKSDPLLSAQMVSDEKSETLTKSLTKFEDFSKLFINTPDFQDKNEGTEAEYAEKDVQTDTLSFRLSKTNIGLEDEGLQLMQLRVENIMDLTEENDTKSQTEETEDGKISAESYMLQVREKINQVNALLERMKTNIQNSAPMNCQQDVLNNFYSAVTDSINNMKGSEKDGQDETGFIRNPQRRMLTFIQRTTSKAVKKPTMDLISTVTQKIINTPPHKLKNIVFKKMLLRMVTGFYEIKIKKVLEGDRKQDLGQIVIESYYKRYGMPKVVEGRYVQLLASCIKYKSIKRVYIFGRFLKLFGSVTFEDLNFYIDSVGYFKTVTYTESLEEARITYEKCIEWFKGYLPGVMGQEDRLKMKVFIENYKTQDSGTKNMSIDIDLLLEYGIDLLQKNRAENLDFLNSIYEAGDLNQDGFLQFHEFLLIHRHIRPDSFNHKRSKEMFDEFSETFTGENDETVEALSFENFSHLNEKYSIFTKEKLGVLLKIRGDNAYISREAVYIDELKRSSKHIERKIAEMRWRYMCALDLENRDEMLSILDLVRKQISNLKKPQAVLIALRLMEQESKRACIKASIDSLLPQICLAFDNDI</sequence>
<dbReference type="InterPro" id="IPR018247">
    <property type="entry name" value="EF_Hand_1_Ca_BS"/>
</dbReference>
<accession>A0A1R2BVR3</accession>
<name>A0A1R2BVR3_9CILI</name>
<evidence type="ECO:0000256" key="2">
    <source>
        <dbReference type="SAM" id="Coils"/>
    </source>
</evidence>
<keyword evidence="6" id="KW-1185">Reference proteome</keyword>
<comment type="caution">
    <text evidence="5">The sequence shown here is derived from an EMBL/GenBank/DDBJ whole genome shotgun (WGS) entry which is preliminary data.</text>
</comment>
<gene>
    <name evidence="5" type="ORF">SteCoe_18718</name>
</gene>
<dbReference type="PROSITE" id="PS50222">
    <property type="entry name" value="EF_HAND_2"/>
    <property type="match status" value="1"/>
</dbReference>
<proteinExistence type="predicted"/>
<evidence type="ECO:0000313" key="5">
    <source>
        <dbReference type="EMBL" id="OMJ80909.1"/>
    </source>
</evidence>
<evidence type="ECO:0000256" key="3">
    <source>
        <dbReference type="SAM" id="MobiDB-lite"/>
    </source>
</evidence>
<dbReference type="OrthoDB" id="299828at2759"/>
<dbReference type="Pfam" id="PF10211">
    <property type="entry name" value="Ax_dynein_light"/>
    <property type="match status" value="1"/>
</dbReference>
<evidence type="ECO:0000313" key="6">
    <source>
        <dbReference type="Proteomes" id="UP000187209"/>
    </source>
</evidence>
<feature type="coiled-coil region" evidence="2">
    <location>
        <begin position="218"/>
        <end position="270"/>
    </location>
</feature>
<organism evidence="5 6">
    <name type="scientific">Stentor coeruleus</name>
    <dbReference type="NCBI Taxonomy" id="5963"/>
    <lineage>
        <taxon>Eukaryota</taxon>
        <taxon>Sar</taxon>
        <taxon>Alveolata</taxon>
        <taxon>Ciliophora</taxon>
        <taxon>Postciliodesmatophora</taxon>
        <taxon>Heterotrichea</taxon>
        <taxon>Heterotrichida</taxon>
        <taxon>Stentoridae</taxon>
        <taxon>Stentor</taxon>
    </lineage>
</organism>
<evidence type="ECO:0000259" key="4">
    <source>
        <dbReference type="PROSITE" id="PS50222"/>
    </source>
</evidence>
<protein>
    <recommendedName>
        <fullName evidence="4">EF-hand domain-containing protein</fullName>
    </recommendedName>
</protein>
<feature type="domain" description="EF-hand" evidence="4">
    <location>
        <begin position="743"/>
        <end position="778"/>
    </location>
</feature>
<dbReference type="AlphaFoldDB" id="A0A1R2BVR3"/>
<keyword evidence="1 2" id="KW-0175">Coiled coil</keyword>
<evidence type="ECO:0000256" key="1">
    <source>
        <dbReference type="ARBA" id="ARBA00023054"/>
    </source>
</evidence>
<dbReference type="EMBL" id="MPUH01000402">
    <property type="protein sequence ID" value="OMJ80909.1"/>
    <property type="molecule type" value="Genomic_DNA"/>
</dbReference>
<dbReference type="InterPro" id="IPR002048">
    <property type="entry name" value="EF_hand_dom"/>
</dbReference>
<dbReference type="GO" id="GO:0005509">
    <property type="term" value="F:calcium ion binding"/>
    <property type="evidence" value="ECO:0007669"/>
    <property type="project" value="InterPro"/>
</dbReference>
<dbReference type="InterPro" id="IPR019347">
    <property type="entry name" value="Axonemal_dynein_light_chain"/>
</dbReference>
<feature type="region of interest" description="Disordered" evidence="3">
    <location>
        <begin position="1"/>
        <end position="28"/>
    </location>
</feature>
<dbReference type="PANTHER" id="PTHR34894">
    <property type="entry name" value="SAM-DEPENDENT METHYLTRANSFERASE RSMI, CONSERVED SITE"/>
    <property type="match status" value="1"/>
</dbReference>
<feature type="compositionally biased region" description="Polar residues" evidence="3">
    <location>
        <begin position="1"/>
        <end position="13"/>
    </location>
</feature>